<dbReference type="STRING" id="683125.SAMN05660206_10155"/>
<organism evidence="2 3">
    <name type="scientific">Sphingobacterium wenxiniae</name>
    <dbReference type="NCBI Taxonomy" id="683125"/>
    <lineage>
        <taxon>Bacteria</taxon>
        <taxon>Pseudomonadati</taxon>
        <taxon>Bacteroidota</taxon>
        <taxon>Sphingobacteriia</taxon>
        <taxon>Sphingobacteriales</taxon>
        <taxon>Sphingobacteriaceae</taxon>
        <taxon>Sphingobacterium</taxon>
    </lineage>
</organism>
<accession>A0A1I6NSD5</accession>
<dbReference type="AlphaFoldDB" id="A0A1I6NSD5"/>
<keyword evidence="3" id="KW-1185">Reference proteome</keyword>
<evidence type="ECO:0000313" key="2">
    <source>
        <dbReference type="EMBL" id="SFS30791.1"/>
    </source>
</evidence>
<evidence type="ECO:0000313" key="3">
    <source>
        <dbReference type="Proteomes" id="UP000198785"/>
    </source>
</evidence>
<dbReference type="Proteomes" id="UP000198785">
    <property type="component" value="Unassembled WGS sequence"/>
</dbReference>
<reference evidence="2 3" key="1">
    <citation type="submission" date="2016-10" db="EMBL/GenBank/DDBJ databases">
        <authorList>
            <person name="de Groot N.N."/>
        </authorList>
    </citation>
    <scope>NUCLEOTIDE SEQUENCE [LARGE SCALE GENOMIC DNA]</scope>
    <source>
        <strain evidence="2 3">DSM 22789</strain>
    </source>
</reference>
<protein>
    <recommendedName>
        <fullName evidence="1">DUF1543 domain-containing protein</fullName>
    </recommendedName>
</protein>
<dbReference type="EMBL" id="FOZZ01000001">
    <property type="protein sequence ID" value="SFS30791.1"/>
    <property type="molecule type" value="Genomic_DNA"/>
</dbReference>
<dbReference type="Pfam" id="PF07566">
    <property type="entry name" value="DUF1543"/>
    <property type="match status" value="1"/>
</dbReference>
<dbReference type="InterPro" id="IPR011440">
    <property type="entry name" value="DUF1543"/>
</dbReference>
<sequence>MSKTLFMVLMGCKPSGRHTEQHDIFFGVADSINGLVPAMKSSWPDAGKMHVDVWRPVTRVDGYRVEVCPRAEIGEESGELKLFFVNLGGYKDNDFEEYHYKQLIVAKDIDEASRNAKQSPFYHQHISPHIDDKYGIDVDDVYPVEDIMDESSRQQFGIVLTAAADGNTVEDKLHIGYLKFSDLEKI</sequence>
<dbReference type="RefSeq" id="WP_093363173.1">
    <property type="nucleotide sequence ID" value="NZ_FOZZ01000001.1"/>
</dbReference>
<dbReference type="OrthoDB" id="850243at2"/>
<evidence type="ECO:0000259" key="1">
    <source>
        <dbReference type="Pfam" id="PF07566"/>
    </source>
</evidence>
<dbReference type="Gene3D" id="3.10.20.10">
    <property type="match status" value="2"/>
</dbReference>
<name>A0A1I6NSD5_9SPHI</name>
<feature type="domain" description="DUF1543" evidence="1">
    <location>
        <begin position="17"/>
        <end position="67"/>
    </location>
</feature>
<gene>
    <name evidence="2" type="ORF">SAMN05660206_10155</name>
</gene>
<proteinExistence type="predicted"/>